<comment type="caution">
    <text evidence="2">The sequence shown here is derived from an EMBL/GenBank/DDBJ whole genome shotgun (WGS) entry which is preliminary data.</text>
</comment>
<dbReference type="EMBL" id="JBAMMX010000019">
    <property type="protein sequence ID" value="KAK6922212.1"/>
    <property type="molecule type" value="Genomic_DNA"/>
</dbReference>
<dbReference type="AlphaFoldDB" id="A0AAN8V7M2"/>
<name>A0AAN8V7M2_9MAGN</name>
<accession>A0AAN8V7M2</accession>
<gene>
    <name evidence="2" type="ORF">RJ641_012719</name>
</gene>
<dbReference type="Pfam" id="PF13456">
    <property type="entry name" value="RVT_3"/>
    <property type="match status" value="1"/>
</dbReference>
<protein>
    <submittedName>
        <fullName evidence="2">Ribonuclease H domain</fullName>
    </submittedName>
</protein>
<organism evidence="2 3">
    <name type="scientific">Dillenia turbinata</name>
    <dbReference type="NCBI Taxonomy" id="194707"/>
    <lineage>
        <taxon>Eukaryota</taxon>
        <taxon>Viridiplantae</taxon>
        <taxon>Streptophyta</taxon>
        <taxon>Embryophyta</taxon>
        <taxon>Tracheophyta</taxon>
        <taxon>Spermatophyta</taxon>
        <taxon>Magnoliopsida</taxon>
        <taxon>eudicotyledons</taxon>
        <taxon>Gunneridae</taxon>
        <taxon>Pentapetalae</taxon>
        <taxon>Dilleniales</taxon>
        <taxon>Dilleniaceae</taxon>
        <taxon>Dillenia</taxon>
    </lineage>
</organism>
<feature type="domain" description="RNase H type-1" evidence="1">
    <location>
        <begin position="30"/>
        <end position="95"/>
    </location>
</feature>
<evidence type="ECO:0000313" key="3">
    <source>
        <dbReference type="Proteomes" id="UP001370490"/>
    </source>
</evidence>
<evidence type="ECO:0000259" key="1">
    <source>
        <dbReference type="Pfam" id="PF13456"/>
    </source>
</evidence>
<keyword evidence="3" id="KW-1185">Reference proteome</keyword>
<dbReference type="Proteomes" id="UP001370490">
    <property type="component" value="Unassembled WGS sequence"/>
</dbReference>
<dbReference type="InterPro" id="IPR002156">
    <property type="entry name" value="RNaseH_domain"/>
</dbReference>
<reference evidence="2 3" key="1">
    <citation type="submission" date="2023-12" db="EMBL/GenBank/DDBJ databases">
        <title>A high-quality genome assembly for Dillenia turbinata (Dilleniales).</title>
        <authorList>
            <person name="Chanderbali A."/>
        </authorList>
    </citation>
    <scope>NUCLEOTIDE SEQUENCE [LARGE SCALE GENOMIC DNA]</scope>
    <source>
        <strain evidence="2">LSX21</strain>
        <tissue evidence="2">Leaf</tissue>
    </source>
</reference>
<dbReference type="InterPro" id="IPR044730">
    <property type="entry name" value="RNase_H-like_dom_plant"/>
</dbReference>
<proteinExistence type="predicted"/>
<dbReference type="GO" id="GO:0003676">
    <property type="term" value="F:nucleic acid binding"/>
    <property type="evidence" value="ECO:0007669"/>
    <property type="project" value="InterPro"/>
</dbReference>
<evidence type="ECO:0000313" key="2">
    <source>
        <dbReference type="EMBL" id="KAK6922212.1"/>
    </source>
</evidence>
<dbReference type="CDD" id="cd06222">
    <property type="entry name" value="RNase_H_like"/>
    <property type="match status" value="1"/>
</dbReference>
<sequence length="96" mass="10543">MFHLIVHCLAEPETVTSLKALGFASGYPGAVGAGGFIRDHYGRRVVGFTCNLCRAASTQVELWQLRDALPLAVEKGFERLSIQVEFQSSFELVIQS</sequence>
<dbReference type="GO" id="GO:0004523">
    <property type="term" value="F:RNA-DNA hybrid ribonuclease activity"/>
    <property type="evidence" value="ECO:0007669"/>
    <property type="project" value="InterPro"/>
</dbReference>